<evidence type="ECO:0000256" key="2">
    <source>
        <dbReference type="SAM" id="Phobius"/>
    </source>
</evidence>
<evidence type="ECO:0000256" key="1">
    <source>
        <dbReference type="SAM" id="MobiDB-lite"/>
    </source>
</evidence>
<proteinExistence type="predicted"/>
<comment type="caution">
    <text evidence="3">The sequence shown here is derived from an EMBL/GenBank/DDBJ whole genome shotgun (WGS) entry which is preliminary data.</text>
</comment>
<name>A0A3D8QCP2_9HELO</name>
<keyword evidence="2" id="KW-0472">Membrane</keyword>
<accession>A0A3D8QCP2</accession>
<dbReference type="Proteomes" id="UP000256328">
    <property type="component" value="Unassembled WGS sequence"/>
</dbReference>
<keyword evidence="2" id="KW-1133">Transmembrane helix</keyword>
<feature type="compositionally biased region" description="Polar residues" evidence="1">
    <location>
        <begin position="11"/>
        <end position="20"/>
    </location>
</feature>
<dbReference type="EMBL" id="PDLN01000020">
    <property type="protein sequence ID" value="RDW59184.1"/>
    <property type="molecule type" value="Genomic_DNA"/>
</dbReference>
<evidence type="ECO:0000313" key="3">
    <source>
        <dbReference type="EMBL" id="RDW59184.1"/>
    </source>
</evidence>
<keyword evidence="2" id="KW-0812">Transmembrane</keyword>
<protein>
    <submittedName>
        <fullName evidence="3">Uncharacterized protein</fullName>
    </submittedName>
</protein>
<dbReference type="AlphaFoldDB" id="A0A3D8QCP2"/>
<evidence type="ECO:0000313" key="4">
    <source>
        <dbReference type="Proteomes" id="UP000256328"/>
    </source>
</evidence>
<organism evidence="3 4">
    <name type="scientific">Coleophoma crateriformis</name>
    <dbReference type="NCBI Taxonomy" id="565419"/>
    <lineage>
        <taxon>Eukaryota</taxon>
        <taxon>Fungi</taxon>
        <taxon>Dikarya</taxon>
        <taxon>Ascomycota</taxon>
        <taxon>Pezizomycotina</taxon>
        <taxon>Leotiomycetes</taxon>
        <taxon>Helotiales</taxon>
        <taxon>Dermateaceae</taxon>
        <taxon>Coleophoma</taxon>
    </lineage>
</organism>
<reference evidence="3 4" key="1">
    <citation type="journal article" date="2018" name="IMA Fungus">
        <title>IMA Genome-F 9: Draft genome sequence of Annulohypoxylon stygium, Aspergillus mulundensis, Berkeleyomyces basicola (syn. Thielaviopsis basicola), Ceratocystis smalleyi, two Cercospora beticola strains, Coleophoma cylindrospora, Fusarium fracticaudum, Phialophora cf. hyalina, and Morchella septimelata.</title>
        <authorList>
            <person name="Wingfield B.D."/>
            <person name="Bills G.F."/>
            <person name="Dong Y."/>
            <person name="Huang W."/>
            <person name="Nel W.J."/>
            <person name="Swalarsk-Parry B.S."/>
            <person name="Vaghefi N."/>
            <person name="Wilken P.M."/>
            <person name="An Z."/>
            <person name="de Beer Z.W."/>
            <person name="De Vos L."/>
            <person name="Chen L."/>
            <person name="Duong T.A."/>
            <person name="Gao Y."/>
            <person name="Hammerbacher A."/>
            <person name="Kikkert J.R."/>
            <person name="Li Y."/>
            <person name="Li H."/>
            <person name="Li K."/>
            <person name="Li Q."/>
            <person name="Liu X."/>
            <person name="Ma X."/>
            <person name="Naidoo K."/>
            <person name="Pethybridge S.J."/>
            <person name="Sun J."/>
            <person name="Steenkamp E.T."/>
            <person name="van der Nest M.A."/>
            <person name="van Wyk S."/>
            <person name="Wingfield M.J."/>
            <person name="Xiong C."/>
            <person name="Yue Q."/>
            <person name="Zhang X."/>
        </authorList>
    </citation>
    <scope>NUCLEOTIDE SEQUENCE [LARGE SCALE GENOMIC DNA]</scope>
    <source>
        <strain evidence="3 4">BP5796</strain>
    </source>
</reference>
<feature type="region of interest" description="Disordered" evidence="1">
    <location>
        <begin position="1"/>
        <end position="20"/>
    </location>
</feature>
<feature type="transmembrane region" description="Helical" evidence="2">
    <location>
        <begin position="43"/>
        <end position="63"/>
    </location>
</feature>
<gene>
    <name evidence="3" type="ORF">BP5796_12108</name>
</gene>
<keyword evidence="4" id="KW-1185">Reference proteome</keyword>
<sequence>MAYGNYAAQLPSPSETESENTLFLNETSAKEEPGKSHVAYPRVMLGLAILLVATNALLIFLWLKSTTPASAHPCYPVNSDGSTKPDASPYIYHDFDDDFLNFDIDIAQKY</sequence>